<dbReference type="EMBL" id="MIGX01000075">
    <property type="protein sequence ID" value="PPT88502.1"/>
    <property type="molecule type" value="Genomic_DNA"/>
</dbReference>
<feature type="compositionally biased region" description="Low complexity" evidence="1">
    <location>
        <begin position="1"/>
        <end position="18"/>
    </location>
</feature>
<evidence type="ECO:0000313" key="3">
    <source>
        <dbReference type="Proteomes" id="UP000239898"/>
    </source>
</evidence>
<name>A0A2S6ZCY7_9XANT</name>
<reference evidence="2 3" key="1">
    <citation type="submission" date="2016-08" db="EMBL/GenBank/DDBJ databases">
        <title>Evolution of the type three secretion system and type three effector repertoires in Xanthomonas.</title>
        <authorList>
            <person name="Merda D."/>
            <person name="Briand M."/>
            <person name="Bosis E."/>
            <person name="Rousseau C."/>
            <person name="Portier P."/>
            <person name="Jacques M.-A."/>
            <person name="Fischer-Le Saux M."/>
        </authorList>
    </citation>
    <scope>NUCLEOTIDE SEQUENCE [LARGE SCALE GENOMIC DNA]</scope>
    <source>
        <strain evidence="2 3">CFBP 4691</strain>
    </source>
</reference>
<dbReference type="AlphaFoldDB" id="A0A2S6ZCY7"/>
<comment type="caution">
    <text evidence="2">The sequence shown here is derived from an EMBL/GenBank/DDBJ whole genome shotgun (WGS) entry which is preliminary data.</text>
</comment>
<gene>
    <name evidence="2" type="ORF">XthCFBP4691_14180</name>
</gene>
<sequence>MRRGGAAPARSTTAPRAVAKGEDHRRARLARRRQVQVRLCALAVMPPQVDRQYTRLWAVLKSGR</sequence>
<evidence type="ECO:0000313" key="2">
    <source>
        <dbReference type="EMBL" id="PPT88502.1"/>
    </source>
</evidence>
<dbReference type="Proteomes" id="UP000239898">
    <property type="component" value="Unassembled WGS sequence"/>
</dbReference>
<keyword evidence="3" id="KW-1185">Reference proteome</keyword>
<organism evidence="2 3">
    <name type="scientific">Xanthomonas theicola</name>
    <dbReference type="NCBI Taxonomy" id="56464"/>
    <lineage>
        <taxon>Bacteria</taxon>
        <taxon>Pseudomonadati</taxon>
        <taxon>Pseudomonadota</taxon>
        <taxon>Gammaproteobacteria</taxon>
        <taxon>Lysobacterales</taxon>
        <taxon>Lysobacteraceae</taxon>
        <taxon>Xanthomonas</taxon>
    </lineage>
</organism>
<protein>
    <submittedName>
        <fullName evidence="2">Uncharacterized protein</fullName>
    </submittedName>
</protein>
<evidence type="ECO:0000256" key="1">
    <source>
        <dbReference type="SAM" id="MobiDB-lite"/>
    </source>
</evidence>
<feature type="region of interest" description="Disordered" evidence="1">
    <location>
        <begin position="1"/>
        <end position="26"/>
    </location>
</feature>
<accession>A0A2S6ZCY7</accession>
<proteinExistence type="predicted"/>